<keyword evidence="2" id="KW-1185">Reference proteome</keyword>
<protein>
    <submittedName>
        <fullName evidence="1">Uncharacterized protein</fullName>
    </submittedName>
</protein>
<sequence length="60" mass="6936">MEEDDNNSDDWLLGERRQKNNAPVNSCVNEDMQNSGDSCLPRPQFCPEVEIFSLPYKVLF</sequence>
<organism evidence="1 2">
    <name type="scientific">Eruca vesicaria subsp. sativa</name>
    <name type="common">Garden rocket</name>
    <name type="synonym">Eruca sativa</name>
    <dbReference type="NCBI Taxonomy" id="29727"/>
    <lineage>
        <taxon>Eukaryota</taxon>
        <taxon>Viridiplantae</taxon>
        <taxon>Streptophyta</taxon>
        <taxon>Embryophyta</taxon>
        <taxon>Tracheophyta</taxon>
        <taxon>Spermatophyta</taxon>
        <taxon>Magnoliopsida</taxon>
        <taxon>eudicotyledons</taxon>
        <taxon>Gunneridae</taxon>
        <taxon>Pentapetalae</taxon>
        <taxon>rosids</taxon>
        <taxon>malvids</taxon>
        <taxon>Brassicales</taxon>
        <taxon>Brassicaceae</taxon>
        <taxon>Brassiceae</taxon>
        <taxon>Eruca</taxon>
    </lineage>
</organism>
<comment type="caution">
    <text evidence="1">The sequence shown here is derived from an EMBL/GenBank/DDBJ whole genome shotgun (WGS) entry which is preliminary data.</text>
</comment>
<accession>A0ABC8LHG0</accession>
<evidence type="ECO:0000313" key="1">
    <source>
        <dbReference type="EMBL" id="CAH8383093.1"/>
    </source>
</evidence>
<dbReference type="AlphaFoldDB" id="A0ABC8LHG0"/>
<reference evidence="1 2" key="1">
    <citation type="submission" date="2022-03" db="EMBL/GenBank/DDBJ databases">
        <authorList>
            <person name="Macdonald S."/>
            <person name="Ahmed S."/>
            <person name="Newling K."/>
        </authorList>
    </citation>
    <scope>NUCLEOTIDE SEQUENCE [LARGE SCALE GENOMIC DNA]</scope>
</reference>
<name>A0ABC8LHG0_ERUVS</name>
<dbReference type="Proteomes" id="UP001642260">
    <property type="component" value="Unassembled WGS sequence"/>
</dbReference>
<evidence type="ECO:0000313" key="2">
    <source>
        <dbReference type="Proteomes" id="UP001642260"/>
    </source>
</evidence>
<proteinExistence type="predicted"/>
<gene>
    <name evidence="1" type="ORF">ERUC_LOCUS35576</name>
</gene>
<dbReference type="EMBL" id="CAKOAT010575153">
    <property type="protein sequence ID" value="CAH8383093.1"/>
    <property type="molecule type" value="Genomic_DNA"/>
</dbReference>